<dbReference type="InterPro" id="IPR050914">
    <property type="entry name" value="snRNP_SmB/NAA38-like"/>
</dbReference>
<feature type="compositionally biased region" description="Basic and acidic residues" evidence="1">
    <location>
        <begin position="20"/>
        <end position="39"/>
    </location>
</feature>
<dbReference type="Gene3D" id="2.30.30.100">
    <property type="match status" value="1"/>
</dbReference>
<sequence length="171" mass="19464">MAEEGGTMQRISEEINTGEQCHDSLDTQKHELLSSHEQESLITQQQQEETLPQEKREKEEEEEVAKAVEEHPKPLVKKARKLLYRRLRVGVEDGRVFVGRFHCLDKQGNIILYDTLELRYVTGPSGAALNEPPPVEQRSLGLVLIPSRCRTSCSVECSIHEQMDLLSLDQS</sequence>
<dbReference type="CDD" id="cd06168">
    <property type="entry name" value="LSMD1"/>
    <property type="match status" value="1"/>
</dbReference>
<evidence type="ECO:0000256" key="1">
    <source>
        <dbReference type="SAM" id="MobiDB-lite"/>
    </source>
</evidence>
<gene>
    <name evidence="3" type="ORF">CSSPTR1EN2_LOCUS7684</name>
</gene>
<dbReference type="Pfam" id="PF01423">
    <property type="entry name" value="LSM"/>
    <property type="match status" value="1"/>
</dbReference>
<feature type="region of interest" description="Disordered" evidence="1">
    <location>
        <begin position="1"/>
        <end position="69"/>
    </location>
</feature>
<dbReference type="PANTHER" id="PTHR10701:SF5">
    <property type="entry name" value="N-ALPHA-ACETYLTRANSFERASE 38, NATC AUXILIARY SUBUNIT"/>
    <property type="match status" value="1"/>
</dbReference>
<keyword evidence="4" id="KW-1185">Reference proteome</keyword>
<feature type="compositionally biased region" description="Low complexity" evidence="1">
    <location>
        <begin position="40"/>
        <end position="50"/>
    </location>
</feature>
<name>A0ABP0TU95_9BRYO</name>
<organism evidence="3 4">
    <name type="scientific">Sphagnum troendelagicum</name>
    <dbReference type="NCBI Taxonomy" id="128251"/>
    <lineage>
        <taxon>Eukaryota</taxon>
        <taxon>Viridiplantae</taxon>
        <taxon>Streptophyta</taxon>
        <taxon>Embryophyta</taxon>
        <taxon>Bryophyta</taxon>
        <taxon>Sphagnophytina</taxon>
        <taxon>Sphagnopsida</taxon>
        <taxon>Sphagnales</taxon>
        <taxon>Sphagnaceae</taxon>
        <taxon>Sphagnum</taxon>
    </lineage>
</organism>
<protein>
    <recommendedName>
        <fullName evidence="2">Sm domain-containing protein</fullName>
    </recommendedName>
</protein>
<accession>A0ABP0TU95</accession>
<proteinExistence type="predicted"/>
<dbReference type="SUPFAM" id="SSF50182">
    <property type="entry name" value="Sm-like ribonucleoproteins"/>
    <property type="match status" value="1"/>
</dbReference>
<reference evidence="3" key="1">
    <citation type="submission" date="2024-02" db="EMBL/GenBank/DDBJ databases">
        <authorList>
            <consortium name="ELIXIR-Norway"/>
            <consortium name="Elixir Norway"/>
        </authorList>
    </citation>
    <scope>NUCLEOTIDE SEQUENCE</scope>
</reference>
<evidence type="ECO:0000313" key="4">
    <source>
        <dbReference type="Proteomes" id="UP001497512"/>
    </source>
</evidence>
<feature type="domain" description="Sm" evidence="2">
    <location>
        <begin position="80"/>
        <end position="145"/>
    </location>
</feature>
<dbReference type="InterPro" id="IPR034110">
    <property type="entry name" value="LSMD1_Sm"/>
</dbReference>
<dbReference type="InterPro" id="IPR001163">
    <property type="entry name" value="Sm_dom_euk/arc"/>
</dbReference>
<dbReference type="PANTHER" id="PTHR10701">
    <property type="entry name" value="SMALL NUCLEAR RIBONUCLEOPROTEIN-ASSOCIATED PROTEIN B AND N"/>
    <property type="match status" value="1"/>
</dbReference>
<feature type="compositionally biased region" description="Basic and acidic residues" evidence="1">
    <location>
        <begin position="52"/>
        <end position="69"/>
    </location>
</feature>
<evidence type="ECO:0000313" key="3">
    <source>
        <dbReference type="EMBL" id="CAK9205034.1"/>
    </source>
</evidence>
<dbReference type="InterPro" id="IPR010920">
    <property type="entry name" value="LSM_dom_sf"/>
</dbReference>
<dbReference type="EMBL" id="OZ019906">
    <property type="protein sequence ID" value="CAK9205034.1"/>
    <property type="molecule type" value="Genomic_DNA"/>
</dbReference>
<dbReference type="Proteomes" id="UP001497512">
    <property type="component" value="Chromosome 14"/>
</dbReference>
<evidence type="ECO:0000259" key="2">
    <source>
        <dbReference type="Pfam" id="PF01423"/>
    </source>
</evidence>